<gene>
    <name evidence="5" type="ORF">Dsin_029614</name>
</gene>
<reference evidence="5" key="1">
    <citation type="journal article" date="2023" name="Plant J.">
        <title>Genome sequences and population genomics provide insights into the demographic history, inbreeding, and mutation load of two 'living fossil' tree species of Dipteronia.</title>
        <authorList>
            <person name="Feng Y."/>
            <person name="Comes H.P."/>
            <person name="Chen J."/>
            <person name="Zhu S."/>
            <person name="Lu R."/>
            <person name="Zhang X."/>
            <person name="Li P."/>
            <person name="Qiu J."/>
            <person name="Olsen K.M."/>
            <person name="Qiu Y."/>
        </authorList>
    </citation>
    <scope>NUCLEOTIDE SEQUENCE</scope>
    <source>
        <strain evidence="5">NBL</strain>
    </source>
</reference>
<dbReference type="GO" id="GO:0003735">
    <property type="term" value="F:structural constituent of ribosome"/>
    <property type="evidence" value="ECO:0007669"/>
    <property type="project" value="InterPro"/>
</dbReference>
<proteinExistence type="inferred from homology"/>
<dbReference type="InterPro" id="IPR005484">
    <property type="entry name" value="Ribosomal_uL18_bac/plant/anim"/>
</dbReference>
<feature type="region of interest" description="Disordered" evidence="4">
    <location>
        <begin position="80"/>
        <end position="136"/>
    </location>
</feature>
<organism evidence="5 6">
    <name type="scientific">Dipteronia sinensis</name>
    <dbReference type="NCBI Taxonomy" id="43782"/>
    <lineage>
        <taxon>Eukaryota</taxon>
        <taxon>Viridiplantae</taxon>
        <taxon>Streptophyta</taxon>
        <taxon>Embryophyta</taxon>
        <taxon>Tracheophyta</taxon>
        <taxon>Spermatophyta</taxon>
        <taxon>Magnoliopsida</taxon>
        <taxon>eudicotyledons</taxon>
        <taxon>Gunneridae</taxon>
        <taxon>Pentapetalae</taxon>
        <taxon>rosids</taxon>
        <taxon>malvids</taxon>
        <taxon>Sapindales</taxon>
        <taxon>Sapindaceae</taxon>
        <taxon>Hippocastanoideae</taxon>
        <taxon>Acereae</taxon>
        <taxon>Dipteronia</taxon>
    </lineage>
</organism>
<accession>A0AAD9ZSX7</accession>
<dbReference type="GO" id="GO:0005840">
    <property type="term" value="C:ribosome"/>
    <property type="evidence" value="ECO:0007669"/>
    <property type="project" value="UniProtKB-KW"/>
</dbReference>
<evidence type="ECO:0000256" key="3">
    <source>
        <dbReference type="ARBA" id="ARBA00023274"/>
    </source>
</evidence>
<evidence type="ECO:0000256" key="4">
    <source>
        <dbReference type="SAM" id="MobiDB-lite"/>
    </source>
</evidence>
<comment type="caution">
    <text evidence="5">The sequence shown here is derived from an EMBL/GenBank/DDBJ whole genome shotgun (WGS) entry which is preliminary data.</text>
</comment>
<keyword evidence="2" id="KW-0689">Ribosomal protein</keyword>
<dbReference type="PANTHER" id="PTHR12899">
    <property type="entry name" value="39S RIBOSOMAL PROTEIN L18, MITOCHONDRIAL"/>
    <property type="match status" value="1"/>
</dbReference>
<evidence type="ECO:0000256" key="2">
    <source>
        <dbReference type="ARBA" id="ARBA00022980"/>
    </source>
</evidence>
<dbReference type="GO" id="GO:0008097">
    <property type="term" value="F:5S rRNA binding"/>
    <property type="evidence" value="ECO:0007669"/>
    <property type="project" value="TreeGrafter"/>
</dbReference>
<dbReference type="GO" id="GO:1990904">
    <property type="term" value="C:ribonucleoprotein complex"/>
    <property type="evidence" value="ECO:0007669"/>
    <property type="project" value="UniProtKB-KW"/>
</dbReference>
<sequence>MTITLLRRSIALKLLAWRGLERETKAKSSANVVGEDSSSFERDPDFDEIDNTRIRNDLFYKLDKDSKELDKYSFDFHRRKSSKTKEGKREESENKEALKGKSDHKEIKTKEASKGKSDFKENKKENPSQKLGFGGEKLNKKRVRTPTFNQLTAPYHEPFCLHIFIWNASVRACIVHRVTSKVVAVAHSISKDMKFDLGSTRNAHACAAIGSILAQRALGDDFHDVVYTPRKGEKLEGKLQIVLQAISDNGVNVKVKLNQRKAKKFTTYPAVSGYY</sequence>
<feature type="region of interest" description="Disordered" evidence="4">
    <location>
        <begin position="25"/>
        <end position="47"/>
    </location>
</feature>
<dbReference type="EMBL" id="JANJYJ010000009">
    <property type="protein sequence ID" value="KAK3190053.1"/>
    <property type="molecule type" value="Genomic_DNA"/>
</dbReference>
<dbReference type="PANTHER" id="PTHR12899:SF7">
    <property type="entry name" value="EXPRESSED PROTEIN"/>
    <property type="match status" value="1"/>
</dbReference>
<evidence type="ECO:0000313" key="6">
    <source>
        <dbReference type="Proteomes" id="UP001281410"/>
    </source>
</evidence>
<dbReference type="Proteomes" id="UP001281410">
    <property type="component" value="Unassembled WGS sequence"/>
</dbReference>
<name>A0AAD9ZSX7_9ROSI</name>
<dbReference type="InterPro" id="IPR057268">
    <property type="entry name" value="Ribosomal_L18"/>
</dbReference>
<comment type="similarity">
    <text evidence="1">Belongs to the universal ribosomal protein uL18 family.</text>
</comment>
<dbReference type="Pfam" id="PF00861">
    <property type="entry name" value="Ribosomal_L18p"/>
    <property type="match status" value="1"/>
</dbReference>
<dbReference type="AlphaFoldDB" id="A0AAD9ZSX7"/>
<evidence type="ECO:0000313" key="5">
    <source>
        <dbReference type="EMBL" id="KAK3190053.1"/>
    </source>
</evidence>
<protein>
    <recommendedName>
        <fullName evidence="7">Ribosomal protein L18</fullName>
    </recommendedName>
</protein>
<evidence type="ECO:0008006" key="7">
    <source>
        <dbReference type="Google" id="ProtNLM"/>
    </source>
</evidence>
<dbReference type="GO" id="GO:0006412">
    <property type="term" value="P:translation"/>
    <property type="evidence" value="ECO:0007669"/>
    <property type="project" value="InterPro"/>
</dbReference>
<keyword evidence="6" id="KW-1185">Reference proteome</keyword>
<dbReference type="CDD" id="cd00432">
    <property type="entry name" value="Ribosomal_L18_L5e"/>
    <property type="match status" value="1"/>
</dbReference>
<feature type="compositionally biased region" description="Basic and acidic residues" evidence="4">
    <location>
        <begin position="83"/>
        <end position="127"/>
    </location>
</feature>
<keyword evidence="3" id="KW-0687">Ribonucleoprotein</keyword>
<dbReference type="Gene3D" id="3.30.420.100">
    <property type="match status" value="1"/>
</dbReference>
<evidence type="ECO:0000256" key="1">
    <source>
        <dbReference type="ARBA" id="ARBA00007116"/>
    </source>
</evidence>
<dbReference type="SUPFAM" id="SSF53137">
    <property type="entry name" value="Translational machinery components"/>
    <property type="match status" value="1"/>
</dbReference>